<dbReference type="EMBL" id="PVXQ01000029">
    <property type="protein sequence ID" value="PRR81463.1"/>
    <property type="molecule type" value="Genomic_DNA"/>
</dbReference>
<dbReference type="Proteomes" id="UP000239471">
    <property type="component" value="Unassembled WGS sequence"/>
</dbReference>
<sequence length="135" mass="16141">MKFTVNKEEYVLDEDKFGAFRNDEEKPVQNIDEEDILKILENRELDFEKAYYSIPCENCNSEKSGEKKIYKFFEYHLYLYTKDCEVVTNSLDIKDEETSFKRLLNQKEVDNSYIVTIMVCCDCGDFEIEIDEFEI</sequence>
<keyword evidence="2" id="KW-1185">Reference proteome</keyword>
<name>A0A2T0BCA4_9CLOT</name>
<dbReference type="Pfam" id="PF12653">
    <property type="entry name" value="DUF3785"/>
    <property type="match status" value="1"/>
</dbReference>
<evidence type="ECO:0000313" key="2">
    <source>
        <dbReference type="Proteomes" id="UP000239471"/>
    </source>
</evidence>
<comment type="caution">
    <text evidence="1">The sequence shown here is derived from an EMBL/GenBank/DDBJ whole genome shotgun (WGS) entry which is preliminary data.</text>
</comment>
<proteinExistence type="predicted"/>
<dbReference type="AlphaFoldDB" id="A0A2T0BCA4"/>
<organism evidence="1 2">
    <name type="scientific">Clostridium vincentii</name>
    <dbReference type="NCBI Taxonomy" id="52704"/>
    <lineage>
        <taxon>Bacteria</taxon>
        <taxon>Bacillati</taxon>
        <taxon>Bacillota</taxon>
        <taxon>Clostridia</taxon>
        <taxon>Eubacteriales</taxon>
        <taxon>Clostridiaceae</taxon>
        <taxon>Clostridium</taxon>
    </lineage>
</organism>
<dbReference type="RefSeq" id="WP_106060422.1">
    <property type="nucleotide sequence ID" value="NZ_PVXQ01000029.1"/>
</dbReference>
<protein>
    <recommendedName>
        <fullName evidence="3">DUF3785 domain-containing protein</fullName>
    </recommendedName>
</protein>
<gene>
    <name evidence="1" type="ORF">CLVI_24900</name>
</gene>
<dbReference type="OrthoDB" id="1751102at2"/>
<dbReference type="InterPro" id="IPR024210">
    <property type="entry name" value="DUF3785"/>
</dbReference>
<accession>A0A2T0BCA4</accession>
<evidence type="ECO:0008006" key="3">
    <source>
        <dbReference type="Google" id="ProtNLM"/>
    </source>
</evidence>
<reference evidence="1 2" key="1">
    <citation type="submission" date="2018-03" db="EMBL/GenBank/DDBJ databases">
        <title>Genome sequence of Clostridium vincentii DSM 10228.</title>
        <authorList>
            <person name="Poehlein A."/>
            <person name="Daniel R."/>
        </authorList>
    </citation>
    <scope>NUCLEOTIDE SEQUENCE [LARGE SCALE GENOMIC DNA]</scope>
    <source>
        <strain evidence="1 2">DSM 10228</strain>
    </source>
</reference>
<evidence type="ECO:0000313" key="1">
    <source>
        <dbReference type="EMBL" id="PRR81463.1"/>
    </source>
</evidence>